<keyword evidence="1" id="KW-0812">Transmembrane</keyword>
<organism evidence="2">
    <name type="scientific">Halomonas sp. RT37</name>
    <dbReference type="NCBI Taxonomy" id="2950872"/>
    <lineage>
        <taxon>Bacteria</taxon>
        <taxon>Pseudomonadati</taxon>
        <taxon>Pseudomonadota</taxon>
        <taxon>Gammaproteobacteria</taxon>
        <taxon>Oceanospirillales</taxon>
        <taxon>Halomonadaceae</taxon>
        <taxon>Halomonas</taxon>
    </lineage>
</organism>
<protein>
    <recommendedName>
        <fullName evidence="3">MFS transporter</fullName>
    </recommendedName>
</protein>
<evidence type="ECO:0008006" key="3">
    <source>
        <dbReference type="Google" id="ProtNLM"/>
    </source>
</evidence>
<dbReference type="EMBL" id="CP098827">
    <property type="protein sequence ID" value="XBO69927.1"/>
    <property type="molecule type" value="Genomic_DNA"/>
</dbReference>
<reference evidence="2" key="1">
    <citation type="submission" date="2022-06" db="EMBL/GenBank/DDBJ databases">
        <title>A novel DMS-producing enzyme.</title>
        <authorList>
            <person name="Zhang Y."/>
        </authorList>
    </citation>
    <scope>NUCLEOTIDE SEQUENCE</scope>
    <source>
        <strain evidence="2">RT37</strain>
    </source>
</reference>
<dbReference type="RefSeq" id="WP_348826863.1">
    <property type="nucleotide sequence ID" value="NZ_CP098827.1"/>
</dbReference>
<feature type="transmembrane region" description="Helical" evidence="1">
    <location>
        <begin position="79"/>
        <end position="96"/>
    </location>
</feature>
<name>A0AAU7KEM9_9GAMM</name>
<evidence type="ECO:0000313" key="2">
    <source>
        <dbReference type="EMBL" id="XBO69927.1"/>
    </source>
</evidence>
<feature type="transmembrane region" description="Helical" evidence="1">
    <location>
        <begin position="48"/>
        <end position="67"/>
    </location>
</feature>
<evidence type="ECO:0000256" key="1">
    <source>
        <dbReference type="SAM" id="Phobius"/>
    </source>
</evidence>
<sequence>MAVEDVFTWLGEALGTLIRFVVDTLGTFFNNIDDAAAGFIDGLSRSLGIAPTFFTLALLVLGLFFLWRGLRAILTGSPIAALLWALLGLLTLGMLLP</sequence>
<accession>A0AAU7KEM9</accession>
<keyword evidence="1" id="KW-0472">Membrane</keyword>
<gene>
    <name evidence="2" type="ORF">NFG58_15045</name>
</gene>
<proteinExistence type="predicted"/>
<dbReference type="AlphaFoldDB" id="A0AAU7KEM9"/>
<keyword evidence="1" id="KW-1133">Transmembrane helix</keyword>